<evidence type="ECO:0000256" key="4">
    <source>
        <dbReference type="ARBA" id="ARBA00022692"/>
    </source>
</evidence>
<keyword evidence="4 7" id="KW-0812">Transmembrane</keyword>
<dbReference type="InterPro" id="IPR025857">
    <property type="entry name" value="MacB_PCD"/>
</dbReference>
<feature type="transmembrane region" description="Helical" evidence="7">
    <location>
        <begin position="362"/>
        <end position="380"/>
    </location>
</feature>
<reference evidence="10 11" key="1">
    <citation type="submission" date="2016-10" db="EMBL/GenBank/DDBJ databases">
        <title>Draft Genome sequence of Roseomonas sp. strain M3.</title>
        <authorList>
            <person name="Subhash Y."/>
            <person name="Lee S."/>
        </authorList>
    </citation>
    <scope>NUCLEOTIDE SEQUENCE [LARGE SCALE GENOMIC DNA]</scope>
    <source>
        <strain evidence="10 11">M3</strain>
    </source>
</reference>
<evidence type="ECO:0000256" key="2">
    <source>
        <dbReference type="ARBA" id="ARBA00022448"/>
    </source>
</evidence>
<accession>A0A1V2H4Y8</accession>
<dbReference type="InterPro" id="IPR003838">
    <property type="entry name" value="ABC3_permease_C"/>
</dbReference>
<evidence type="ECO:0000256" key="1">
    <source>
        <dbReference type="ARBA" id="ARBA00004651"/>
    </source>
</evidence>
<evidence type="ECO:0000259" key="9">
    <source>
        <dbReference type="Pfam" id="PF12704"/>
    </source>
</evidence>
<feature type="transmembrane region" description="Helical" evidence="7">
    <location>
        <begin position="320"/>
        <end position="342"/>
    </location>
</feature>
<name>A0A1V2H4Y8_9PROT</name>
<comment type="subcellular location">
    <subcellularLocation>
        <location evidence="1">Cell membrane</location>
        <topology evidence="1">Multi-pass membrane protein</topology>
    </subcellularLocation>
</comment>
<keyword evidence="6 7" id="KW-0472">Membrane</keyword>
<dbReference type="PANTHER" id="PTHR43738">
    <property type="entry name" value="ABC TRANSPORTER, MEMBRANE PROTEIN"/>
    <property type="match status" value="1"/>
</dbReference>
<dbReference type="AlphaFoldDB" id="A0A1V2H4Y8"/>
<evidence type="ECO:0000256" key="6">
    <source>
        <dbReference type="ARBA" id="ARBA00023136"/>
    </source>
</evidence>
<evidence type="ECO:0000259" key="8">
    <source>
        <dbReference type="Pfam" id="PF02687"/>
    </source>
</evidence>
<keyword evidence="11" id="KW-1185">Reference proteome</keyword>
<sequence>MTLADRIFLPLRLAWRQLRAEKARLASAIAGVMFACVLVFMQLGFRAALFDSATSLISAMRAEVFLIHPLTMASFRPEPLPRARAGQVLALPEVMQATPVYLAQSTWRSPEDGSRRTIQLIGFDVEAGAMAFTGLEHVAAALKQPDSAAFDLRSRPEFGPVQPMLEALGGRPLPVQVGNRRLDVVGTVEIGPSFGADGNLVLNETNFHRLVPERPFSNTDLVAIRLQPGSDIAAVQAQLRALLPQDVAVLTHPELVAWERRYWETATPIGFIFGFGSLMGLIVGMVIVYQILFSDIANHLREYATLKAIGYGNGYLSRSVLSSAFILALLGFIPGAVASALLYDVIGQATFLPLGMTLDRGLTVFGLIFGMCAAAGLLAMRKLRDADPADMF</sequence>
<dbReference type="GO" id="GO:0005886">
    <property type="term" value="C:plasma membrane"/>
    <property type="evidence" value="ECO:0007669"/>
    <property type="project" value="UniProtKB-SubCell"/>
</dbReference>
<dbReference type="PIRSF" id="PIRSF031773">
    <property type="entry name" value="DevC"/>
    <property type="match status" value="1"/>
</dbReference>
<dbReference type="Proteomes" id="UP000188879">
    <property type="component" value="Unassembled WGS sequence"/>
</dbReference>
<evidence type="ECO:0000313" key="10">
    <source>
        <dbReference type="EMBL" id="ONG54212.1"/>
    </source>
</evidence>
<feature type="transmembrane region" description="Helical" evidence="7">
    <location>
        <begin position="269"/>
        <end position="292"/>
    </location>
</feature>
<protein>
    <submittedName>
        <fullName evidence="10">Lipid ABC transporter</fullName>
    </submittedName>
</protein>
<dbReference type="EMBL" id="MLCO01000088">
    <property type="protein sequence ID" value="ONG54212.1"/>
    <property type="molecule type" value="Genomic_DNA"/>
</dbReference>
<dbReference type="InterPro" id="IPR051125">
    <property type="entry name" value="ABC-4/HrtB_transporter"/>
</dbReference>
<feature type="transmembrane region" description="Helical" evidence="7">
    <location>
        <begin position="25"/>
        <end position="45"/>
    </location>
</feature>
<feature type="domain" description="MacB-like periplasmic core" evidence="9">
    <location>
        <begin position="28"/>
        <end position="242"/>
    </location>
</feature>
<proteinExistence type="predicted"/>
<keyword evidence="5 7" id="KW-1133">Transmembrane helix</keyword>
<evidence type="ECO:0000256" key="5">
    <source>
        <dbReference type="ARBA" id="ARBA00022989"/>
    </source>
</evidence>
<dbReference type="InterPro" id="IPR005891">
    <property type="entry name" value="DevC"/>
</dbReference>
<evidence type="ECO:0000313" key="11">
    <source>
        <dbReference type="Proteomes" id="UP000188879"/>
    </source>
</evidence>
<gene>
    <name evidence="10" type="ORF">BKE38_10745</name>
</gene>
<dbReference type="Pfam" id="PF12704">
    <property type="entry name" value="MacB_PCD"/>
    <property type="match status" value="1"/>
</dbReference>
<evidence type="ECO:0000256" key="3">
    <source>
        <dbReference type="ARBA" id="ARBA00022475"/>
    </source>
</evidence>
<keyword evidence="2" id="KW-0813">Transport</keyword>
<organism evidence="10 11">
    <name type="scientific">Teichococcus deserti</name>
    <dbReference type="NCBI Taxonomy" id="1817963"/>
    <lineage>
        <taxon>Bacteria</taxon>
        <taxon>Pseudomonadati</taxon>
        <taxon>Pseudomonadota</taxon>
        <taxon>Alphaproteobacteria</taxon>
        <taxon>Acetobacterales</taxon>
        <taxon>Roseomonadaceae</taxon>
        <taxon>Roseomonas</taxon>
    </lineage>
</organism>
<dbReference type="OrthoDB" id="180999at2"/>
<keyword evidence="3" id="KW-1003">Cell membrane</keyword>
<dbReference type="Pfam" id="PF02687">
    <property type="entry name" value="FtsX"/>
    <property type="match status" value="1"/>
</dbReference>
<dbReference type="NCBIfam" id="TIGR01185">
    <property type="entry name" value="devC"/>
    <property type="match status" value="1"/>
</dbReference>
<evidence type="ECO:0000256" key="7">
    <source>
        <dbReference type="SAM" id="Phobius"/>
    </source>
</evidence>
<feature type="domain" description="ABC3 transporter permease C-terminal" evidence="8">
    <location>
        <begin position="275"/>
        <end position="387"/>
    </location>
</feature>
<comment type="caution">
    <text evidence="10">The sequence shown here is derived from an EMBL/GenBank/DDBJ whole genome shotgun (WGS) entry which is preliminary data.</text>
</comment>
<dbReference type="RefSeq" id="WP_076957354.1">
    <property type="nucleotide sequence ID" value="NZ_MLCO01000088.1"/>
</dbReference>
<dbReference type="PANTHER" id="PTHR43738:SF1">
    <property type="entry name" value="HEMIN TRANSPORT SYSTEM PERMEASE PROTEIN HRTB-RELATED"/>
    <property type="match status" value="1"/>
</dbReference>